<evidence type="ECO:0000313" key="2">
    <source>
        <dbReference type="Proteomes" id="UP000003490"/>
    </source>
</evidence>
<name>A7VUD3_9FIRM</name>
<gene>
    <name evidence="1" type="ORF">CLOLEP_02179</name>
</gene>
<comment type="caution">
    <text evidence="1">The sequence shown here is derived from an EMBL/GenBank/DDBJ whole genome shotgun (WGS) entry which is preliminary data.</text>
</comment>
<proteinExistence type="predicted"/>
<dbReference type="AlphaFoldDB" id="A7VUD3"/>
<evidence type="ECO:0000313" key="1">
    <source>
        <dbReference type="EMBL" id="EDO60583.1"/>
    </source>
</evidence>
<protein>
    <submittedName>
        <fullName evidence="1">Uncharacterized protein</fullName>
    </submittedName>
</protein>
<reference evidence="1 2" key="2">
    <citation type="submission" date="2007-08" db="EMBL/GenBank/DDBJ databases">
        <authorList>
            <person name="Fulton L."/>
            <person name="Clifton S."/>
            <person name="Fulton B."/>
            <person name="Xu J."/>
            <person name="Minx P."/>
            <person name="Pepin K.H."/>
            <person name="Johnson M."/>
            <person name="Thiruvilangam P."/>
            <person name="Bhonagiri V."/>
            <person name="Nash W.E."/>
            <person name="Wang C."/>
            <person name="Mardis E.R."/>
            <person name="Wilson R.K."/>
        </authorList>
    </citation>
    <scope>NUCLEOTIDE SEQUENCE [LARGE SCALE GENOMIC DNA]</scope>
    <source>
        <strain evidence="1 2">DSM 753</strain>
    </source>
</reference>
<reference evidence="1 2" key="1">
    <citation type="submission" date="2007-08" db="EMBL/GenBank/DDBJ databases">
        <title>Draft genome sequence of Clostridium leptum (DSM 753).</title>
        <authorList>
            <person name="Sudarsanam P."/>
            <person name="Ley R."/>
            <person name="Guruge J."/>
            <person name="Turnbaugh P.J."/>
            <person name="Mahowald M."/>
            <person name="Liep D."/>
            <person name="Gordon J."/>
        </authorList>
    </citation>
    <scope>NUCLEOTIDE SEQUENCE [LARGE SCALE GENOMIC DNA]</scope>
    <source>
        <strain evidence="1 2">DSM 753</strain>
    </source>
</reference>
<sequence>MSLSALGEIDRIIIRTWQKIPFFSWGKITNKILNPQKILGVPLNYYF</sequence>
<accession>A7VUD3</accession>
<dbReference type="HOGENOM" id="CLU_3166475_0_0_9"/>
<dbReference type="Proteomes" id="UP000003490">
    <property type="component" value="Unassembled WGS sequence"/>
</dbReference>
<dbReference type="EMBL" id="ABCB02000019">
    <property type="protein sequence ID" value="EDO60583.1"/>
    <property type="molecule type" value="Genomic_DNA"/>
</dbReference>
<organism evidence="1 2">
    <name type="scientific">[Clostridium] leptum DSM 753</name>
    <dbReference type="NCBI Taxonomy" id="428125"/>
    <lineage>
        <taxon>Bacteria</taxon>
        <taxon>Bacillati</taxon>
        <taxon>Bacillota</taxon>
        <taxon>Clostridia</taxon>
        <taxon>Eubacteriales</taxon>
        <taxon>Oscillospiraceae</taxon>
        <taxon>Oscillospiraceae incertae sedis</taxon>
    </lineage>
</organism>